<dbReference type="OrthoDB" id="10674230at2759"/>
<dbReference type="Proteomes" id="UP001153069">
    <property type="component" value="Unassembled WGS sequence"/>
</dbReference>
<feature type="region of interest" description="Disordered" evidence="1">
    <location>
        <begin position="254"/>
        <end position="313"/>
    </location>
</feature>
<name>A0A9N8HFZ8_9STRA</name>
<sequence>MTSSSGSKFMAPASVVTPQKSTSPRDGLAAIQPRRLSGSSPSTSKQQQQGPEQQPKRVFRCLSNTRGNHHGFSPISPDRRSHTPSRHQQQQLQQQSSLKHMFQPPTPNSRKKPSSPREERKREVTARVQGSRLDRSTLYHVPLRRSRPTRASTSTTATSNESDVSQNKKIHFQPIVAVVAIPSHREYSSNTKKTLWGSMKEIKTNAVRNTAEFIHDRCNWRKATEEQDMYRDSRNGVLIHPVHVQRYYAALQAHEEKKKQKEQEQQEEESENQATEEEEPSRSSRKRARCCSPSPIRRARSARNPDYEHHEAKRRRLHIHVPVPCRPVYYCCEQQQHYPYGHMQQQENMGYYHQQYPVNHYEYGGPMYPMPFPHHPSRNCPTTEMA</sequence>
<organism evidence="2 3">
    <name type="scientific">Seminavis robusta</name>
    <dbReference type="NCBI Taxonomy" id="568900"/>
    <lineage>
        <taxon>Eukaryota</taxon>
        <taxon>Sar</taxon>
        <taxon>Stramenopiles</taxon>
        <taxon>Ochrophyta</taxon>
        <taxon>Bacillariophyta</taxon>
        <taxon>Bacillariophyceae</taxon>
        <taxon>Bacillariophycidae</taxon>
        <taxon>Naviculales</taxon>
        <taxon>Naviculaceae</taxon>
        <taxon>Seminavis</taxon>
    </lineage>
</organism>
<accession>A0A9N8HFZ8</accession>
<keyword evidence="3" id="KW-1185">Reference proteome</keyword>
<evidence type="ECO:0000256" key="1">
    <source>
        <dbReference type="SAM" id="MobiDB-lite"/>
    </source>
</evidence>
<evidence type="ECO:0000313" key="3">
    <source>
        <dbReference type="Proteomes" id="UP001153069"/>
    </source>
</evidence>
<proteinExistence type="predicted"/>
<comment type="caution">
    <text evidence="2">The sequence shown here is derived from an EMBL/GenBank/DDBJ whole genome shotgun (WGS) entry which is preliminary data.</text>
</comment>
<evidence type="ECO:0000313" key="2">
    <source>
        <dbReference type="EMBL" id="CAB9511407.1"/>
    </source>
</evidence>
<reference evidence="2" key="1">
    <citation type="submission" date="2020-06" db="EMBL/GenBank/DDBJ databases">
        <authorList>
            <consortium name="Plant Systems Biology data submission"/>
        </authorList>
    </citation>
    <scope>NUCLEOTIDE SEQUENCE</scope>
    <source>
        <strain evidence="2">D6</strain>
    </source>
</reference>
<feature type="compositionally biased region" description="Basic and acidic residues" evidence="1">
    <location>
        <begin position="115"/>
        <end position="125"/>
    </location>
</feature>
<feature type="compositionally biased region" description="Acidic residues" evidence="1">
    <location>
        <begin position="265"/>
        <end position="279"/>
    </location>
</feature>
<gene>
    <name evidence="2" type="ORF">SEMRO_483_G152070.1</name>
</gene>
<feature type="compositionally biased region" description="Basic and acidic residues" evidence="1">
    <location>
        <begin position="254"/>
        <end position="264"/>
    </location>
</feature>
<dbReference type="EMBL" id="CAICTM010000482">
    <property type="protein sequence ID" value="CAB9511407.1"/>
    <property type="molecule type" value="Genomic_DNA"/>
</dbReference>
<protein>
    <submittedName>
        <fullName evidence="2">Uncharacterized protein</fullName>
    </submittedName>
</protein>
<dbReference type="AlphaFoldDB" id="A0A9N8HFZ8"/>
<feature type="compositionally biased region" description="Low complexity" evidence="1">
    <location>
        <begin position="88"/>
        <end position="98"/>
    </location>
</feature>
<feature type="compositionally biased region" description="Low complexity" evidence="1">
    <location>
        <begin position="149"/>
        <end position="159"/>
    </location>
</feature>
<feature type="region of interest" description="Disordered" evidence="1">
    <location>
        <begin position="1"/>
        <end position="166"/>
    </location>
</feature>